<reference evidence="1" key="1">
    <citation type="submission" date="2020-04" db="EMBL/GenBank/DDBJ databases">
        <title>A chromosome-scale assembly and high-density genetic map of the yellow drum (Nibea albiflora) genome.</title>
        <authorList>
            <person name="Xu D."/>
            <person name="Zhang W."/>
            <person name="Chen R."/>
            <person name="Tan P."/>
            <person name="Wang L."/>
            <person name="Song H."/>
            <person name="Tian L."/>
            <person name="Zhu Q."/>
            <person name="Wang B."/>
        </authorList>
    </citation>
    <scope>NUCLEOTIDE SEQUENCE</scope>
    <source>
        <strain evidence="1">ZJHYS-2018</strain>
    </source>
</reference>
<dbReference type="Proteomes" id="UP000805704">
    <property type="component" value="Chromosome 16"/>
</dbReference>
<evidence type="ECO:0000313" key="1">
    <source>
        <dbReference type="EMBL" id="KAG8010106.1"/>
    </source>
</evidence>
<keyword evidence="2" id="KW-1185">Reference proteome</keyword>
<proteinExistence type="predicted"/>
<protein>
    <submittedName>
        <fullName evidence="1">Ataxin-1</fullName>
    </submittedName>
</protein>
<accession>A0ACB7F716</accession>
<evidence type="ECO:0000313" key="2">
    <source>
        <dbReference type="Proteomes" id="UP000805704"/>
    </source>
</evidence>
<organism evidence="1 2">
    <name type="scientific">Nibea albiflora</name>
    <name type="common">Yellow drum</name>
    <name type="synonym">Corvina albiflora</name>
    <dbReference type="NCBI Taxonomy" id="240163"/>
    <lineage>
        <taxon>Eukaryota</taxon>
        <taxon>Metazoa</taxon>
        <taxon>Chordata</taxon>
        <taxon>Craniata</taxon>
        <taxon>Vertebrata</taxon>
        <taxon>Euteleostomi</taxon>
        <taxon>Actinopterygii</taxon>
        <taxon>Neopterygii</taxon>
        <taxon>Teleostei</taxon>
        <taxon>Neoteleostei</taxon>
        <taxon>Acanthomorphata</taxon>
        <taxon>Eupercaria</taxon>
        <taxon>Sciaenidae</taxon>
        <taxon>Nibea</taxon>
    </lineage>
</organism>
<dbReference type="EMBL" id="CM024804">
    <property type="protein sequence ID" value="KAG8010106.1"/>
    <property type="molecule type" value="Genomic_DNA"/>
</dbReference>
<gene>
    <name evidence="1" type="primary">ATXN1.3</name>
    <name evidence="1" type="ORF">GBF38_014284</name>
</gene>
<name>A0ACB7F716_NIBAL</name>
<comment type="caution">
    <text evidence="1">The sequence shown here is derived from an EMBL/GenBank/DDBJ whole genome shotgun (WGS) entry which is preliminary data.</text>
</comment>
<sequence length="1118" mass="120343">MVEQFVGKWTLTSSENFDDYMKAVGTLIKSCFIVMSSSMLLLKCLCVEGVSFATRQMGNMAKPNLLISVDDGVISMKSESTFKTTEIKFKLNEEFDETTADGRKTKTIVTLDNGKLVQLQSWDGKKTTLERELQGGKLIALSCRPLADEVIRNDVVRDVTPSSNMADKENTNMEVGKEKDKPLANKVESLVDRVTQRIGNLNSVEGKKNAGESRATTEYCEQLQAWMWQYYNGYVNWQSWLAASAMSYPCYSQSTSGTSAAPLDINSQNWYNGPFGLPLSPYPPAVTSPSSRAGEAAGGAAVSAQPQQLPQENGNAQRPGREYGIPSPLQRLLAEMVDFFILFFIKATIIISIMHLSGIKDVSKFAMHFIVEEIDEDTSMEELQKMMLVALVYRILVCFYEIVCIWGAGGATPGKFLIGLRVVTCDSSVLVQPNRVLVVPATNVSLSASTVRALNKNFSIAFFFPAFITLLFFQHNRTVYDMVAGSPQVTSQYIHLDSRTPLTVSGNPVASPTAHLQLHPHAAVLPQTLTLAPSQLVVQYADGSAAKKPEGHAKGVLNGELEVVKQTKTPSQPANHQQVQSYEARHILLPADYGQNPAGLQTSLVLVAQPNHGAEREAGSNKISLVQTEKGGICLGKPVSRSSSFTSLSSSEVVKSVAPHTVIQATLPSEELPASLYSTTQPPIIGYITSANQHALSYHTTLPQHLVIPSGQSLLIPVSGTNNGTEIEVSRTVSALTATTTPQISTAMPHAYLATALSKCEALGPDGNQPPPAVAQAPALPVLPSNPAPAVVAAPSPTPAPVPAPAPVSIQASPSISSSSSPVALPPFFMRGSIIQLADGELKRVEDLKTEDFIQSAEISSELKIDSSTVERIDSGQSPNAVVIQFSVGELKAQVCVEVLVEYPFFVFGQGWSSCCPDRTTQLFELSCAKLCVGDVCVSLTLRGLRNGSVTDSQALGTKLKTGHLSDSCHNVEPTVRNSMSPHSNSGLLMKASNADRLEREQVTGPGPGLGLQLGLGQVPGQGEGIYGAGPMLAVSGTGEVRQESMKTDTKIQCGDPERPTVRKRRWSAPERDQTERAEEEPPLTLPKPSFIPQEVKISIEGHSRAGSERCLNKRVDC</sequence>